<dbReference type="Gene3D" id="1.10.10.1320">
    <property type="entry name" value="Anti-sigma factor, zinc-finger domain"/>
    <property type="match status" value="1"/>
</dbReference>
<sequence>MVSHEEVQAALSARIDGEKAELDDAIVDAHVSGCPECRAFLDRSLALSESLSQSLGGDTDDAMAPPQDLSSAILAGVDNEWRRFARRREIGMAVGRLMLGAMAVVWVLWAVRLILSGGEEPVVASSASVRFGVALALGFTAWRPQQIPGVVLIVGTMFTFTVGFAVRDFVLGTGAFELAGVLVPFMSLVALVWTWVADRGGALRRAWQLLDARPY</sequence>
<keyword evidence="2" id="KW-0804">Transcription</keyword>
<keyword evidence="6" id="KW-1185">Reference proteome</keyword>
<evidence type="ECO:0000256" key="1">
    <source>
        <dbReference type="ARBA" id="ARBA00023015"/>
    </source>
</evidence>
<protein>
    <submittedName>
        <fullName evidence="5">Zf-HC2 domain-containing protein</fullName>
    </submittedName>
</protein>
<feature type="transmembrane region" description="Helical" evidence="3">
    <location>
        <begin position="149"/>
        <end position="166"/>
    </location>
</feature>
<evidence type="ECO:0000256" key="2">
    <source>
        <dbReference type="ARBA" id="ARBA00023163"/>
    </source>
</evidence>
<feature type="transmembrane region" description="Helical" evidence="3">
    <location>
        <begin position="178"/>
        <end position="196"/>
    </location>
</feature>
<evidence type="ECO:0000313" key="5">
    <source>
        <dbReference type="EMBL" id="MCZ9291438.1"/>
    </source>
</evidence>
<evidence type="ECO:0000313" key="6">
    <source>
        <dbReference type="Proteomes" id="UP001146453"/>
    </source>
</evidence>
<organism evidence="5 6">
    <name type="scientific">Corynebacterium lehmanniae</name>
    <dbReference type="NCBI Taxonomy" id="2913497"/>
    <lineage>
        <taxon>Bacteria</taxon>
        <taxon>Bacillati</taxon>
        <taxon>Actinomycetota</taxon>
        <taxon>Actinomycetes</taxon>
        <taxon>Mycobacteriales</taxon>
        <taxon>Corynebacteriaceae</taxon>
        <taxon>Corynebacterium</taxon>
    </lineage>
</organism>
<reference evidence="5" key="1">
    <citation type="submission" date="2022-02" db="EMBL/GenBank/DDBJ databases">
        <title>Corynebacterium sp. from urogenital microbiome.</title>
        <authorList>
            <person name="Cappelli E.A."/>
            <person name="Ribeiro T.G."/>
            <person name="Peixe L."/>
        </authorList>
    </citation>
    <scope>NUCLEOTIDE SEQUENCE</scope>
    <source>
        <strain evidence="5">C8Ua_144</strain>
    </source>
</reference>
<dbReference type="RefSeq" id="WP_269509426.1">
    <property type="nucleotide sequence ID" value="NZ_JAKMUR010000007.1"/>
</dbReference>
<accession>A0ABT4R799</accession>
<dbReference type="InterPro" id="IPR041916">
    <property type="entry name" value="Anti_sigma_zinc_sf"/>
</dbReference>
<keyword evidence="1" id="KW-0805">Transcription regulation</keyword>
<dbReference type="EMBL" id="JAKMUR010000007">
    <property type="protein sequence ID" value="MCZ9291438.1"/>
    <property type="molecule type" value="Genomic_DNA"/>
</dbReference>
<comment type="caution">
    <text evidence="5">The sequence shown here is derived from an EMBL/GenBank/DDBJ whole genome shotgun (WGS) entry which is preliminary data.</text>
</comment>
<dbReference type="InterPro" id="IPR027383">
    <property type="entry name" value="Znf_put"/>
</dbReference>
<keyword evidence="3" id="KW-0812">Transmembrane</keyword>
<proteinExistence type="predicted"/>
<evidence type="ECO:0000259" key="4">
    <source>
        <dbReference type="Pfam" id="PF13490"/>
    </source>
</evidence>
<evidence type="ECO:0000256" key="3">
    <source>
        <dbReference type="SAM" id="Phobius"/>
    </source>
</evidence>
<dbReference type="Proteomes" id="UP001146453">
    <property type="component" value="Unassembled WGS sequence"/>
</dbReference>
<dbReference type="Pfam" id="PF13490">
    <property type="entry name" value="zf-HC2"/>
    <property type="match status" value="1"/>
</dbReference>
<keyword evidence="3" id="KW-1133">Transmembrane helix</keyword>
<feature type="domain" description="Putative zinc-finger" evidence="4">
    <location>
        <begin position="5"/>
        <end position="38"/>
    </location>
</feature>
<feature type="transmembrane region" description="Helical" evidence="3">
    <location>
        <begin position="93"/>
        <end position="115"/>
    </location>
</feature>
<gene>
    <name evidence="5" type="ORF">L8U61_04720</name>
</gene>
<keyword evidence="3" id="KW-0472">Membrane</keyword>
<name>A0ABT4R799_9CORY</name>
<feature type="transmembrane region" description="Helical" evidence="3">
    <location>
        <begin position="121"/>
        <end position="142"/>
    </location>
</feature>